<dbReference type="EC" id="1.-.-.-" evidence="3"/>
<dbReference type="EMBL" id="JAUOOM010000034">
    <property type="protein sequence ID" value="MDO6409674.1"/>
    <property type="molecule type" value="Genomic_DNA"/>
</dbReference>
<evidence type="ECO:0000256" key="1">
    <source>
        <dbReference type="ARBA" id="ARBA00023002"/>
    </source>
</evidence>
<evidence type="ECO:0000259" key="2">
    <source>
        <dbReference type="Pfam" id="PF02525"/>
    </source>
</evidence>
<geneLocation type="plasmid" evidence="4">
    <name>pMSR2D</name>
</geneLocation>
<evidence type="ECO:0000313" key="4">
    <source>
        <dbReference type="EMBL" id="QGR10031.1"/>
    </source>
</evidence>
<dbReference type="GO" id="GO:0010181">
    <property type="term" value="F:FMN binding"/>
    <property type="evidence" value="ECO:0007669"/>
    <property type="project" value="TreeGrafter"/>
</dbReference>
<dbReference type="PANTHER" id="PTHR47307">
    <property type="entry name" value="GLUTATHIONE-REGULATED POTASSIUM-EFFLUX SYSTEM ANCILLARY PROTEIN KEFG"/>
    <property type="match status" value="1"/>
</dbReference>
<name>A0AAP9KSC5_9GAMM</name>
<dbReference type="Proteomes" id="UP000424872">
    <property type="component" value="Plasmid pMSR2D"/>
</dbReference>
<dbReference type="AlphaFoldDB" id="A0AAP9KSC5"/>
<sequence>MKTLIIVSHPYKQRSHVIKALEHTAEAQPNVVVRNLDDIYGDDVTAFDIVLEQSFYADAERVVFIFPIHWFNLTPMLKAYLNEVWTYGWAFGPEGNALKNKQLLVVASAGASEFTYSHAGLINSTFAEVMTPMKATALYCGMHYQSPLSFYGAAGAGPDKIAEYQDVLAQKLRA</sequence>
<dbReference type="RefSeq" id="WP_208727209.1">
    <property type="nucleotide sequence ID" value="NZ_CP024640.1"/>
</dbReference>
<dbReference type="GO" id="GO:0003955">
    <property type="term" value="F:NAD(P)H dehydrogenase (quinone) activity"/>
    <property type="evidence" value="ECO:0007669"/>
    <property type="project" value="TreeGrafter"/>
</dbReference>
<dbReference type="InterPro" id="IPR003680">
    <property type="entry name" value="Flavodoxin_fold"/>
</dbReference>
<evidence type="ECO:0000313" key="5">
    <source>
        <dbReference type="Proteomes" id="UP000424872"/>
    </source>
</evidence>
<keyword evidence="1 3" id="KW-0560">Oxidoreductase</keyword>
<organism evidence="4 5">
    <name type="scientific">Pantoea phytobeneficialis</name>
    <dbReference type="NCBI Taxonomy" id="2052056"/>
    <lineage>
        <taxon>Bacteria</taxon>
        <taxon>Pseudomonadati</taxon>
        <taxon>Pseudomonadota</taxon>
        <taxon>Gammaproteobacteria</taxon>
        <taxon>Enterobacterales</taxon>
        <taxon>Erwiniaceae</taxon>
        <taxon>Pantoea</taxon>
    </lineage>
</organism>
<reference evidence="3" key="3">
    <citation type="submission" date="2023-07" db="EMBL/GenBank/DDBJ databases">
        <title>The extreme plant-growth-promoting properties of Pantoea phytobeneficialis PF55 revealed by functional and genomic analysis.</title>
        <authorList>
            <person name="Nascimento F.X."/>
            <person name="Marcio R.J."/>
        </authorList>
    </citation>
    <scope>NUCLEOTIDE SEQUENCE</scope>
    <source>
        <strain evidence="3">PF55</strain>
    </source>
</reference>
<accession>A0AAP9KSC5</accession>
<dbReference type="Pfam" id="PF02525">
    <property type="entry name" value="Flavodoxin_2"/>
    <property type="match status" value="1"/>
</dbReference>
<dbReference type="Gene3D" id="3.40.50.360">
    <property type="match status" value="1"/>
</dbReference>
<dbReference type="InterPro" id="IPR029039">
    <property type="entry name" value="Flavoprotein-like_sf"/>
</dbReference>
<dbReference type="SUPFAM" id="SSF52218">
    <property type="entry name" value="Flavoproteins"/>
    <property type="match status" value="1"/>
</dbReference>
<dbReference type="Proteomes" id="UP001171299">
    <property type="component" value="Unassembled WGS sequence"/>
</dbReference>
<protein>
    <submittedName>
        <fullName evidence="4">NAD(P)H dehydrogenase</fullName>
    </submittedName>
    <submittedName>
        <fullName evidence="3">NAD(P)H-dependent oxidoreductase</fullName>
        <ecNumber evidence="3">1.-.-.-</ecNumber>
    </submittedName>
</protein>
<feature type="domain" description="Flavodoxin-like fold" evidence="2">
    <location>
        <begin position="1"/>
        <end position="171"/>
    </location>
</feature>
<dbReference type="PANTHER" id="PTHR47307:SF1">
    <property type="entry name" value="GLUTATHIONE-REGULATED POTASSIUM-EFFLUX SYSTEM ANCILLARY PROTEIN KEFG"/>
    <property type="match status" value="1"/>
</dbReference>
<reference evidence="5" key="1">
    <citation type="submission" date="2017-11" db="EMBL/GenBank/DDBJ databases">
        <title>Genome sequence of Pantoea sp. MSR2.</title>
        <authorList>
            <person name="Nascimento F.X."/>
        </authorList>
    </citation>
    <scope>NUCLEOTIDE SEQUENCE [LARGE SCALE GENOMIC DNA]</scope>
    <source>
        <strain evidence="5">MSR2</strain>
        <plasmid evidence="5">pmsr2d</plasmid>
    </source>
</reference>
<geneLocation type="plasmid" evidence="5">
    <name>pmsr2d</name>
</geneLocation>
<evidence type="ECO:0000313" key="6">
    <source>
        <dbReference type="Proteomes" id="UP001171299"/>
    </source>
</evidence>
<dbReference type="InterPro" id="IPR046980">
    <property type="entry name" value="KefG/KefF"/>
</dbReference>
<reference evidence="4" key="2">
    <citation type="journal article" date="2020" name="Environ. Microbiol.">
        <title>The extreme plant-growth-promoting properties of Pantoea phytobeneficialis MSR2 revealed by functional and genomic analysis.</title>
        <authorList>
            <person name="Nascimento F.X."/>
            <person name="Hernandez A.G."/>
            <person name="Glick B.R."/>
            <person name="Rossi M.J."/>
        </authorList>
    </citation>
    <scope>NUCLEOTIDE SEQUENCE</scope>
    <source>
        <strain evidence="4">MSR2</strain>
    </source>
</reference>
<keyword evidence="4" id="KW-0614">Plasmid</keyword>
<dbReference type="GO" id="GO:0009055">
    <property type="term" value="F:electron transfer activity"/>
    <property type="evidence" value="ECO:0007669"/>
    <property type="project" value="TreeGrafter"/>
</dbReference>
<proteinExistence type="predicted"/>
<keyword evidence="6" id="KW-1185">Reference proteome</keyword>
<evidence type="ECO:0000313" key="3">
    <source>
        <dbReference type="EMBL" id="MDO6409674.1"/>
    </source>
</evidence>
<gene>
    <name evidence="4" type="ORF">CTZ24_26610</name>
    <name evidence="3" type="ORF">Q3404_24155</name>
</gene>
<dbReference type="EMBL" id="CP024640">
    <property type="protein sequence ID" value="QGR10031.1"/>
    <property type="molecule type" value="Genomic_DNA"/>
</dbReference>
<dbReference type="KEGG" id="ppho:CTZ24_26610"/>